<dbReference type="GO" id="GO:0000155">
    <property type="term" value="F:phosphorelay sensor kinase activity"/>
    <property type="evidence" value="ECO:0007669"/>
    <property type="project" value="InterPro"/>
</dbReference>
<dbReference type="Gene3D" id="3.30.565.10">
    <property type="entry name" value="Histidine kinase-like ATPase, C-terminal domain"/>
    <property type="match status" value="1"/>
</dbReference>
<dbReference type="Proteomes" id="UP000068447">
    <property type="component" value="Chromosome"/>
</dbReference>
<dbReference type="RefSeq" id="WP_062482963.1">
    <property type="nucleotide sequence ID" value="NZ_CP013650.1"/>
</dbReference>
<dbReference type="SUPFAM" id="SSF55874">
    <property type="entry name" value="ATPase domain of HSP90 chaperone/DNA topoisomerase II/histidine kinase"/>
    <property type="match status" value="1"/>
</dbReference>
<dbReference type="STRING" id="1526571.AT746_17240"/>
<gene>
    <name evidence="12" type="ORF">AT746_17240</name>
</gene>
<name>A0A0U2QQ52_9ALTE</name>
<comment type="catalytic activity">
    <reaction evidence="1">
        <text>ATP + protein L-histidine = ADP + protein N-phospho-L-histidine.</text>
        <dbReference type="EC" id="2.7.13.3"/>
    </reaction>
</comment>
<evidence type="ECO:0000256" key="10">
    <source>
        <dbReference type="SAM" id="Phobius"/>
    </source>
</evidence>
<dbReference type="InterPro" id="IPR004358">
    <property type="entry name" value="Sig_transdc_His_kin-like_C"/>
</dbReference>
<keyword evidence="5" id="KW-0597">Phosphoprotein</keyword>
<dbReference type="SMART" id="SM00388">
    <property type="entry name" value="HisKA"/>
    <property type="match status" value="1"/>
</dbReference>
<keyword evidence="10" id="KW-0812">Transmembrane</keyword>
<dbReference type="InterPro" id="IPR036890">
    <property type="entry name" value="HATPase_C_sf"/>
</dbReference>
<dbReference type="InterPro" id="IPR050980">
    <property type="entry name" value="2C_sensor_his_kinase"/>
</dbReference>
<keyword evidence="13" id="KW-1185">Reference proteome</keyword>
<keyword evidence="9" id="KW-0067">ATP-binding</keyword>
<evidence type="ECO:0000259" key="11">
    <source>
        <dbReference type="PROSITE" id="PS50109"/>
    </source>
</evidence>
<dbReference type="Pfam" id="PF02518">
    <property type="entry name" value="HATPase_c"/>
    <property type="match status" value="1"/>
</dbReference>
<keyword evidence="4" id="KW-1003">Cell membrane</keyword>
<evidence type="ECO:0000256" key="2">
    <source>
        <dbReference type="ARBA" id="ARBA00004651"/>
    </source>
</evidence>
<dbReference type="InterPro" id="IPR003661">
    <property type="entry name" value="HisK_dim/P_dom"/>
</dbReference>
<keyword evidence="7" id="KW-0547">Nucleotide-binding</keyword>
<dbReference type="SUPFAM" id="SSF47384">
    <property type="entry name" value="Homodimeric domain of signal transducing histidine kinase"/>
    <property type="match status" value="1"/>
</dbReference>
<evidence type="ECO:0000256" key="9">
    <source>
        <dbReference type="ARBA" id="ARBA00022840"/>
    </source>
</evidence>
<sequence>MARLFISLYLFIVLSLVGLAAILDQVFFATDNQTDPWVTASAALLSSPAEEALEDQLTEAGLAVRWMEADAIAWPAELQQRLQQGKSVILHDPQYGQQLYKLYPDNQLMQVYSPGNRTTEFWLYSSVFFGLLAVLLSLWIWPLWRDLLKLKKASSSLQQDGSLPALSVNPASALAGIMDSFNQLSIQIKSLLQRQRELTGAVAHELRTPLSRLKFALAAEPQPGSSPWQDMNRDVVELESLVQEMLDYASMEHTAPEMDYSVLPLNDLIDSVIERLRSPANANIDILVQSPELELLGDGYFVQRALQNVLQNALRYARHQVCISTSNSDESLCILVDDDGPGVAEEDRERIFEPFFRPDNSRARKRGGAGLGLAIVSRIQQWHEGSCRVERSPSGGARFILCYPARNQEQL</sequence>
<dbReference type="GO" id="GO:0005524">
    <property type="term" value="F:ATP binding"/>
    <property type="evidence" value="ECO:0007669"/>
    <property type="project" value="UniProtKB-KW"/>
</dbReference>
<dbReference type="CDD" id="cd00082">
    <property type="entry name" value="HisKA"/>
    <property type="match status" value="1"/>
</dbReference>
<dbReference type="OrthoDB" id="9804645at2"/>
<dbReference type="EC" id="2.7.13.3" evidence="3"/>
<dbReference type="Gene3D" id="1.10.287.130">
    <property type="match status" value="1"/>
</dbReference>
<feature type="transmembrane region" description="Helical" evidence="10">
    <location>
        <begin position="121"/>
        <end position="144"/>
    </location>
</feature>
<keyword evidence="6" id="KW-0808">Transferase</keyword>
<evidence type="ECO:0000256" key="4">
    <source>
        <dbReference type="ARBA" id="ARBA00022475"/>
    </source>
</evidence>
<dbReference type="PRINTS" id="PR00344">
    <property type="entry name" value="BCTRLSENSOR"/>
</dbReference>
<comment type="subcellular location">
    <subcellularLocation>
        <location evidence="2">Cell membrane</location>
        <topology evidence="2">Multi-pass membrane protein</topology>
    </subcellularLocation>
</comment>
<dbReference type="AlphaFoldDB" id="A0A0U2QQ52"/>
<keyword evidence="10" id="KW-0472">Membrane</keyword>
<keyword evidence="8" id="KW-0418">Kinase</keyword>
<evidence type="ECO:0000313" key="12">
    <source>
        <dbReference type="EMBL" id="ALS99835.1"/>
    </source>
</evidence>
<dbReference type="SMART" id="SM00387">
    <property type="entry name" value="HATPase_c"/>
    <property type="match status" value="1"/>
</dbReference>
<evidence type="ECO:0000256" key="8">
    <source>
        <dbReference type="ARBA" id="ARBA00022777"/>
    </source>
</evidence>
<dbReference type="PROSITE" id="PS50109">
    <property type="entry name" value="HIS_KIN"/>
    <property type="match status" value="1"/>
</dbReference>
<accession>A0A0U2QQ52</accession>
<keyword evidence="10" id="KW-1133">Transmembrane helix</keyword>
<proteinExistence type="predicted"/>
<dbReference type="EMBL" id="CP013650">
    <property type="protein sequence ID" value="ALS99835.1"/>
    <property type="molecule type" value="Genomic_DNA"/>
</dbReference>
<dbReference type="PANTHER" id="PTHR44936:SF10">
    <property type="entry name" value="SENSOR PROTEIN RSTB"/>
    <property type="match status" value="1"/>
</dbReference>
<dbReference type="GO" id="GO:0005886">
    <property type="term" value="C:plasma membrane"/>
    <property type="evidence" value="ECO:0007669"/>
    <property type="project" value="UniProtKB-SubCell"/>
</dbReference>
<dbReference type="KEGG" id="lal:AT746_17240"/>
<evidence type="ECO:0000313" key="13">
    <source>
        <dbReference type="Proteomes" id="UP000068447"/>
    </source>
</evidence>
<evidence type="ECO:0000256" key="3">
    <source>
        <dbReference type="ARBA" id="ARBA00012438"/>
    </source>
</evidence>
<evidence type="ECO:0000256" key="1">
    <source>
        <dbReference type="ARBA" id="ARBA00000085"/>
    </source>
</evidence>
<evidence type="ECO:0000256" key="7">
    <source>
        <dbReference type="ARBA" id="ARBA00022741"/>
    </source>
</evidence>
<reference evidence="12 13" key="1">
    <citation type="submission" date="2015-12" db="EMBL/GenBank/DDBJ databases">
        <title>Complete genome of Lacimicrobium alkaliphilum KCTC 32984.</title>
        <authorList>
            <person name="Kim S.-G."/>
            <person name="Lee Y.-J."/>
        </authorList>
    </citation>
    <scope>NUCLEOTIDE SEQUENCE [LARGE SCALE GENOMIC DNA]</scope>
    <source>
        <strain evidence="12 13">YelD216</strain>
    </source>
</reference>
<dbReference type="InterPro" id="IPR003594">
    <property type="entry name" value="HATPase_dom"/>
</dbReference>
<dbReference type="InterPro" id="IPR036097">
    <property type="entry name" value="HisK_dim/P_sf"/>
</dbReference>
<evidence type="ECO:0000256" key="6">
    <source>
        <dbReference type="ARBA" id="ARBA00022679"/>
    </source>
</evidence>
<protein>
    <recommendedName>
        <fullName evidence="3">histidine kinase</fullName>
        <ecNumber evidence="3">2.7.13.3</ecNumber>
    </recommendedName>
</protein>
<dbReference type="Pfam" id="PF00512">
    <property type="entry name" value="HisKA"/>
    <property type="match status" value="1"/>
</dbReference>
<dbReference type="PANTHER" id="PTHR44936">
    <property type="entry name" value="SENSOR PROTEIN CREC"/>
    <property type="match status" value="1"/>
</dbReference>
<dbReference type="InterPro" id="IPR005467">
    <property type="entry name" value="His_kinase_dom"/>
</dbReference>
<evidence type="ECO:0000256" key="5">
    <source>
        <dbReference type="ARBA" id="ARBA00022553"/>
    </source>
</evidence>
<feature type="domain" description="Histidine kinase" evidence="11">
    <location>
        <begin position="201"/>
        <end position="407"/>
    </location>
</feature>
<organism evidence="12 13">
    <name type="scientific">Lacimicrobium alkaliphilum</name>
    <dbReference type="NCBI Taxonomy" id="1526571"/>
    <lineage>
        <taxon>Bacteria</taxon>
        <taxon>Pseudomonadati</taxon>
        <taxon>Pseudomonadota</taxon>
        <taxon>Gammaproteobacteria</taxon>
        <taxon>Alteromonadales</taxon>
        <taxon>Alteromonadaceae</taxon>
        <taxon>Lacimicrobium</taxon>
    </lineage>
</organism>